<dbReference type="Pfam" id="PF23598">
    <property type="entry name" value="LRR_14"/>
    <property type="match status" value="3"/>
</dbReference>
<dbReference type="InterPro" id="IPR044974">
    <property type="entry name" value="Disease_R_plants"/>
</dbReference>
<dbReference type="Pfam" id="PF00560">
    <property type="entry name" value="LRR_1"/>
    <property type="match status" value="1"/>
</dbReference>
<evidence type="ECO:0000256" key="1">
    <source>
        <dbReference type="ARBA" id="ARBA00022614"/>
    </source>
</evidence>
<dbReference type="InterPro" id="IPR055414">
    <property type="entry name" value="LRR_R13L4/SHOC2-like"/>
</dbReference>
<keyword evidence="1" id="KW-0433">Leucine-rich repeat</keyword>
<dbReference type="InterPro" id="IPR032675">
    <property type="entry name" value="LRR_dom_sf"/>
</dbReference>
<dbReference type="GO" id="GO:0006952">
    <property type="term" value="P:defense response"/>
    <property type="evidence" value="ECO:0007669"/>
    <property type="project" value="UniProtKB-KW"/>
</dbReference>
<sequence length="2196" mass="245076">MALVDMETDSSSFPSSSSSAAARRKYDVFLSFRGEDTRYKFMGHLYEALIQKGIFTFKDDEKLERGKPISPDLLKAIEESRFAVVILSENYASSTWCLDELAKIICCKNETGMTVLPVFHYVDPSDVRKQMGTFALAFAKHEEKENKERVEKWRDALTQVGSLRGWHLKDYCSEIENIKDIVGWISLHLKYDALPYIAKDLVGINSRVEELESRLALGSNDVRFIGIWGMGGMGKTTLARVVYYMVSIKFEGCSFIEDVREKSERDGLDGLQQKLISNILKETDLKISDMYDGLIKIKNRLCCKRILLVLDDVDKLDQLKFLVGERDWFGPGSRIIITTRDEHVLKAHEVNEIYEVDGLNGEHALQLFSSKAFKGKHVLDDYLELSNHFLKYAGGLPLALEVLGSFLIGKSIAEWKSALKRLKEFPERTILQVLKISFDGLHDTEKEMFLHIACFFNHGEKDGVVEVLDSLGLYATIGLKELINKSLLKIDDENVLWMHDLLEEMGKNIVFQECPNDCGRRSRLWNYEDVENVLKKNQGTGAIQAMSIMGCGRLNKQGATWNPDTFLKMYNLRFLEVVCLDHVPTHLPGDLRVLDWFEYPLKSLPSSFQSNELVRLRLQESKIEQLWIEIKNFDKLKFIDLSHSSNLIISPELTGVPNLEELLLHSCPSLCELHPSVAILKKLVLLDVSYCENLSRLPRNFEMDSLMTLNLSYCSILKKIPEFVGNMECLQKLILNYTPIMELPSSVGSLIGLTSLILNNCKNLVCLPSTIFILNSLECLDLYGCSDIDNLPENLGNLKGLKFLDLSGTSIKELPSSIERLTSLTSLTLLNCKKLVCLPNTTCGFKFYGALNLSKCLGFKNLPENLWMIEDVEKLDLSRTAIEGLPSSIKCLTSLTSLTLKNCKNLVCLPSTICSLNSLECLDLYGCSNIDNLPENLGNLEGLKFLDLSGTSIKELPSSIERLTSLTSLTLLNCKKLVCLPNTTCGFKFYGALNLSKCLGFKNLPENLWMIEDVEKLDLSRTAIEGLPSSIKCLTSLTSLTLKNCKNLVCLPSTICSLNSLECLDLYGCSNIDNLPENLGNLEGLKFLDLSGTSIKELPSSIERLTSLTSLTLLNCKKLVCLPNTTCGFKFYGALNLSTYLGFKDFKNLPENLWMIEDVEELDLSGTAIEGLPYSIERLTSLTSLTLKNCKNLVCLPSTICSLNSLEFLDLCGCSNIDNLPENLGNLEGLKFLDLSGTSVKELPSSIERLTSLTSLTLLNCKKLMCLPNTTCGLKFYGALNLSTCLGFKNLPENLWMIEDVEKLDLSGTAIEGLPSSIERLTSLTSLTLKNCKNLVCLPSTICNLNSLECLDICGCSNIDNLPENLGNLEGLKFLDLSGTSIKELPSSIEHLISLTSLTLKNCKNLVCLPSSICNLNSLECLDICGCSNIDNLPENLGNLEGLKFLDLSGTSIKELPSSIEHLISLTSLTLKNCKNLVCLPSTICSLNSLECLDLCGCSNIDNLPENLGNLEGLKFLDLSGTSIKELPSSFKCLMSLISLTLHNCKKLVYLPNTTCGFKFYSVLNLSTCSGVENLPEHLWMIKELGKLDLSKTAIKELPSSIECLTNLTVLTLRYCTNLVCLPSTICSLTLLNSLDLYGCLKFVNFPKNIGNMKGLEVLNLCWTAIKEVPSSIVLLKNLKHLHIRGWTLSEFYSQPASSLESMGPSWTSLFSLPTSPDTERILLPSFLYYSLPTSSNSGGLLLPSLSGLHSLTYLCISDCDLWSIPNDIGCLFSLEILNLSGNNFVSLPESMSQLYNLRGLYLEGCKRLQSLENVPSTINFVIANDCISLERLPELQFYPFRSDHSHLNFQCLNCFKLVDYIQSGGNMFQGLPHVIIPGSEIPKWFSHECRGDNVQVSFAGGDKLMGIALSVGFVPNGSRQYFSDWQLSCSFHVNGFKMAYFMQSYYFTTKYGKVESPHLWLLYLSTHHSVSNWGQICSHIDANGFSQLEIKTLVDGVEVEKIGVHLVYKQGIEDSNETMAQFINNSSALYGDLGVIHHDIDNSAIESSKNKQSHDVDDGAGPSGEGYSDREPQPKWIHRVREFMADSEDLSQREIFNFFAKDEMSKKLESIHGRKSDSYHDIEDFNQTITQLRLSINSRTLSEDLGDHCHDLYNSAAEGCRNKRSRDEEDGAGPSGEAYSSDEPHPKTWRMYGVL</sequence>
<dbReference type="Pfam" id="PF23286">
    <property type="entry name" value="LRR_13"/>
    <property type="match status" value="1"/>
</dbReference>
<dbReference type="PANTHER" id="PTHR11017">
    <property type="entry name" value="LEUCINE-RICH REPEAT-CONTAINING PROTEIN"/>
    <property type="match status" value="1"/>
</dbReference>
<dbReference type="InterPro" id="IPR001611">
    <property type="entry name" value="Leu-rich_rpt"/>
</dbReference>
<dbReference type="InterPro" id="IPR058192">
    <property type="entry name" value="WHD_ROQ1-like"/>
</dbReference>
<dbReference type="InterPro" id="IPR058546">
    <property type="entry name" value="RPS4B/Roq1-like_LRR"/>
</dbReference>
<evidence type="ECO:0000256" key="3">
    <source>
        <dbReference type="ARBA" id="ARBA00022821"/>
    </source>
</evidence>
<dbReference type="Gene3D" id="1.10.8.430">
    <property type="entry name" value="Helical domain of apoptotic protease-activating factors"/>
    <property type="match status" value="1"/>
</dbReference>
<dbReference type="Pfam" id="PF01582">
    <property type="entry name" value="TIR"/>
    <property type="match status" value="1"/>
</dbReference>
<dbReference type="InterPro" id="IPR042197">
    <property type="entry name" value="Apaf_helical"/>
</dbReference>
<reference evidence="7 8" key="1">
    <citation type="journal article" date="2023" name="G3 (Bethesda)">
        <title>A haplotype-resolved chromosome-scale genome for Quercus rubra L. provides insights into the genetics of adaptive traits for red oak species.</title>
        <authorList>
            <person name="Kapoor B."/>
            <person name="Jenkins J."/>
            <person name="Schmutz J."/>
            <person name="Zhebentyayeva T."/>
            <person name="Kuelheim C."/>
            <person name="Coggeshall M."/>
            <person name="Heim C."/>
            <person name="Lasky J.R."/>
            <person name="Leites L."/>
            <person name="Islam-Faridi N."/>
            <person name="Romero-Severson J."/>
            <person name="DeLeo V.L."/>
            <person name="Lucas S.M."/>
            <person name="Lazic D."/>
            <person name="Gailing O."/>
            <person name="Carlson J."/>
            <person name="Staton M."/>
        </authorList>
    </citation>
    <scope>NUCLEOTIDE SEQUENCE [LARGE SCALE GENOMIC DNA]</scope>
    <source>
        <strain evidence="7">Pseudo-F2</strain>
    </source>
</reference>
<dbReference type="InterPro" id="IPR002182">
    <property type="entry name" value="NB-ARC"/>
</dbReference>
<protein>
    <recommendedName>
        <fullName evidence="6">TIR domain-containing protein</fullName>
    </recommendedName>
</protein>
<feature type="region of interest" description="Disordered" evidence="5">
    <location>
        <begin position="2159"/>
        <end position="2196"/>
    </location>
</feature>
<dbReference type="Gene3D" id="3.40.50.300">
    <property type="entry name" value="P-loop containing nucleotide triphosphate hydrolases"/>
    <property type="match status" value="1"/>
</dbReference>
<comment type="caution">
    <text evidence="7">The sequence shown here is derived from an EMBL/GenBank/DDBJ whole genome shotgun (WGS) entry which is preliminary data.</text>
</comment>
<dbReference type="SUPFAM" id="SSF52200">
    <property type="entry name" value="Toll/Interleukin receptor TIR domain"/>
    <property type="match status" value="1"/>
</dbReference>
<evidence type="ECO:0000256" key="4">
    <source>
        <dbReference type="ARBA" id="ARBA00023027"/>
    </source>
</evidence>
<dbReference type="InterPro" id="IPR000157">
    <property type="entry name" value="TIR_dom"/>
</dbReference>
<gene>
    <name evidence="7" type="ORF">RGQ29_005322</name>
</gene>
<dbReference type="Gene3D" id="3.80.10.10">
    <property type="entry name" value="Ribonuclease Inhibitor"/>
    <property type="match status" value="8"/>
</dbReference>
<dbReference type="PRINTS" id="PR00364">
    <property type="entry name" value="DISEASERSIST"/>
</dbReference>
<dbReference type="SUPFAM" id="SSF52540">
    <property type="entry name" value="P-loop containing nucleoside triphosphate hydrolases"/>
    <property type="match status" value="1"/>
</dbReference>
<feature type="compositionally biased region" description="Basic and acidic residues" evidence="5">
    <location>
        <begin position="2049"/>
        <end position="2058"/>
    </location>
</feature>
<dbReference type="InterPro" id="IPR027417">
    <property type="entry name" value="P-loop_NTPase"/>
</dbReference>
<dbReference type="SMART" id="SM00255">
    <property type="entry name" value="TIR"/>
    <property type="match status" value="1"/>
</dbReference>
<feature type="domain" description="TIR" evidence="6">
    <location>
        <begin position="24"/>
        <end position="193"/>
    </location>
</feature>
<dbReference type="GO" id="GO:0051707">
    <property type="term" value="P:response to other organism"/>
    <property type="evidence" value="ECO:0007669"/>
    <property type="project" value="UniProtKB-ARBA"/>
</dbReference>
<evidence type="ECO:0000256" key="2">
    <source>
        <dbReference type="ARBA" id="ARBA00022737"/>
    </source>
</evidence>
<feature type="region of interest" description="Disordered" evidence="5">
    <location>
        <begin position="2047"/>
        <end position="2074"/>
    </location>
</feature>
<keyword evidence="2" id="KW-0677">Repeat</keyword>
<dbReference type="PANTHER" id="PTHR11017:SF559">
    <property type="entry name" value="DISEASE RESISTANCE PROTEIN CHL1"/>
    <property type="match status" value="1"/>
</dbReference>
<evidence type="ECO:0000256" key="5">
    <source>
        <dbReference type="SAM" id="MobiDB-lite"/>
    </source>
</evidence>
<organism evidence="7 8">
    <name type="scientific">Quercus rubra</name>
    <name type="common">Northern red oak</name>
    <name type="synonym">Quercus borealis</name>
    <dbReference type="NCBI Taxonomy" id="3512"/>
    <lineage>
        <taxon>Eukaryota</taxon>
        <taxon>Viridiplantae</taxon>
        <taxon>Streptophyta</taxon>
        <taxon>Embryophyta</taxon>
        <taxon>Tracheophyta</taxon>
        <taxon>Spermatophyta</taxon>
        <taxon>Magnoliopsida</taxon>
        <taxon>eudicotyledons</taxon>
        <taxon>Gunneridae</taxon>
        <taxon>Pentapetalae</taxon>
        <taxon>rosids</taxon>
        <taxon>fabids</taxon>
        <taxon>Fagales</taxon>
        <taxon>Fagaceae</taxon>
        <taxon>Quercus</taxon>
    </lineage>
</organism>
<keyword evidence="3" id="KW-0611">Plant defense</keyword>
<name>A0AAN7E3Z6_QUERU</name>
<evidence type="ECO:0000313" key="7">
    <source>
        <dbReference type="EMBL" id="KAK4562771.1"/>
    </source>
</evidence>
<evidence type="ECO:0000259" key="6">
    <source>
        <dbReference type="PROSITE" id="PS50104"/>
    </source>
</evidence>
<dbReference type="SUPFAM" id="SSF52058">
    <property type="entry name" value="L domain-like"/>
    <property type="match status" value="5"/>
</dbReference>
<dbReference type="InterPro" id="IPR035897">
    <property type="entry name" value="Toll_tir_struct_dom_sf"/>
</dbReference>
<keyword evidence="8" id="KW-1185">Reference proteome</keyword>
<dbReference type="Pfam" id="PF23282">
    <property type="entry name" value="WHD_ROQ1"/>
    <property type="match status" value="1"/>
</dbReference>
<dbReference type="Proteomes" id="UP001324115">
    <property type="component" value="Unassembled WGS sequence"/>
</dbReference>
<dbReference type="GO" id="GO:0043531">
    <property type="term" value="F:ADP binding"/>
    <property type="evidence" value="ECO:0007669"/>
    <property type="project" value="InterPro"/>
</dbReference>
<dbReference type="EMBL" id="JAXUIC010000011">
    <property type="protein sequence ID" value="KAK4562771.1"/>
    <property type="molecule type" value="Genomic_DNA"/>
</dbReference>
<accession>A0AAN7E3Z6</accession>
<dbReference type="FunFam" id="3.40.50.10140:FF:000007">
    <property type="entry name" value="Disease resistance protein (TIR-NBS-LRR class)"/>
    <property type="match status" value="1"/>
</dbReference>
<dbReference type="SMART" id="SM00369">
    <property type="entry name" value="LRR_TYP"/>
    <property type="match status" value="16"/>
</dbReference>
<dbReference type="PROSITE" id="PS50104">
    <property type="entry name" value="TIR"/>
    <property type="match status" value="1"/>
</dbReference>
<dbReference type="Gene3D" id="3.40.50.10140">
    <property type="entry name" value="Toll/interleukin-1 receptor homology (TIR) domain"/>
    <property type="match status" value="1"/>
</dbReference>
<evidence type="ECO:0000313" key="8">
    <source>
        <dbReference type="Proteomes" id="UP001324115"/>
    </source>
</evidence>
<dbReference type="Pfam" id="PF00931">
    <property type="entry name" value="NB-ARC"/>
    <property type="match status" value="1"/>
</dbReference>
<dbReference type="GO" id="GO:0007165">
    <property type="term" value="P:signal transduction"/>
    <property type="evidence" value="ECO:0007669"/>
    <property type="project" value="InterPro"/>
</dbReference>
<dbReference type="PROSITE" id="PS51450">
    <property type="entry name" value="LRR"/>
    <property type="match status" value="1"/>
</dbReference>
<dbReference type="InterPro" id="IPR003591">
    <property type="entry name" value="Leu-rich_rpt_typical-subtyp"/>
</dbReference>
<keyword evidence="4" id="KW-0520">NAD</keyword>
<proteinExistence type="predicted"/>